<proteinExistence type="predicted"/>
<dbReference type="AlphaFoldDB" id="A0A0A8XQG5"/>
<organism evidence="1">
    <name type="scientific">Arundo donax</name>
    <name type="common">Giant reed</name>
    <name type="synonym">Donax arundinaceus</name>
    <dbReference type="NCBI Taxonomy" id="35708"/>
    <lineage>
        <taxon>Eukaryota</taxon>
        <taxon>Viridiplantae</taxon>
        <taxon>Streptophyta</taxon>
        <taxon>Embryophyta</taxon>
        <taxon>Tracheophyta</taxon>
        <taxon>Spermatophyta</taxon>
        <taxon>Magnoliopsida</taxon>
        <taxon>Liliopsida</taxon>
        <taxon>Poales</taxon>
        <taxon>Poaceae</taxon>
        <taxon>PACMAD clade</taxon>
        <taxon>Arundinoideae</taxon>
        <taxon>Arundineae</taxon>
        <taxon>Arundo</taxon>
    </lineage>
</organism>
<name>A0A0A8XQG5_ARUDO</name>
<evidence type="ECO:0000313" key="1">
    <source>
        <dbReference type="EMBL" id="JAD14850.1"/>
    </source>
</evidence>
<reference evidence="1" key="2">
    <citation type="journal article" date="2015" name="Data Brief">
        <title>Shoot transcriptome of the giant reed, Arundo donax.</title>
        <authorList>
            <person name="Barrero R.A."/>
            <person name="Guerrero F.D."/>
            <person name="Moolhuijzen P."/>
            <person name="Goolsby J.A."/>
            <person name="Tidwell J."/>
            <person name="Bellgard S.E."/>
            <person name="Bellgard M.I."/>
        </authorList>
    </citation>
    <scope>NUCLEOTIDE SEQUENCE</scope>
    <source>
        <tissue evidence="1">Shoot tissue taken approximately 20 cm above the soil surface</tissue>
    </source>
</reference>
<dbReference type="EMBL" id="GBRH01283045">
    <property type="protein sequence ID" value="JAD14850.1"/>
    <property type="molecule type" value="Transcribed_RNA"/>
</dbReference>
<sequence length="21" mass="2703">MLWDWNYWPELSTPCWNGCWD</sequence>
<accession>A0A0A8XQG5</accession>
<protein>
    <submittedName>
        <fullName evidence="1">Uncharacterized protein</fullName>
    </submittedName>
</protein>
<reference evidence="1" key="1">
    <citation type="submission" date="2014-09" db="EMBL/GenBank/DDBJ databases">
        <authorList>
            <person name="Magalhaes I.L.F."/>
            <person name="Oliveira U."/>
            <person name="Santos F.R."/>
            <person name="Vidigal T.H.D.A."/>
            <person name="Brescovit A.D."/>
            <person name="Santos A.J."/>
        </authorList>
    </citation>
    <scope>NUCLEOTIDE SEQUENCE</scope>
    <source>
        <tissue evidence="1">Shoot tissue taken approximately 20 cm above the soil surface</tissue>
    </source>
</reference>